<keyword evidence="2" id="KW-1185">Reference proteome</keyword>
<sequence length="115" mass="13190">MSVVKEPVSFGRMTKGEISDLIVPEVFIKDIHFSTPEHMMIMIRVTGPDSNKLKLYFEDSEDEIFQINTLMSENDEKISDNFILTDSYIDDGPSLSVDIDSEPETVRVILDFLRK</sequence>
<dbReference type="EMBL" id="CP002551">
    <property type="protein sequence ID" value="ADZ08923.1"/>
    <property type="molecule type" value="Genomic_DNA"/>
</dbReference>
<dbReference type="eggNOG" id="arCOG13995">
    <property type="taxonomic scope" value="Archaea"/>
</dbReference>
<accession>F0TAH1</accession>
<reference evidence="1 2" key="2">
    <citation type="journal article" date="2014" name="Int. J. Syst. Evol. Microbiol.">
        <title>Methanobacterium paludis sp. nov. and a novel strain of Methanobacterium lacus isolated from northern peatlands.</title>
        <authorList>
            <person name="Cadillo-Quiroz H."/>
            <person name="Brauer S.L."/>
            <person name="Goodson N."/>
            <person name="Yavitt J.B."/>
            <person name="Zinder S.H."/>
        </authorList>
    </citation>
    <scope>NUCLEOTIDE SEQUENCE [LARGE SCALE GENOMIC DNA]</scope>
    <source>
        <strain evidence="1 2">AL-21</strain>
    </source>
</reference>
<protein>
    <submittedName>
        <fullName evidence="1">Uncharacterized protein</fullName>
    </submittedName>
</protein>
<dbReference type="GeneID" id="10277117"/>
<dbReference type="KEGG" id="mel:Metbo_0672"/>
<reference evidence="2" key="1">
    <citation type="submission" date="2011-02" db="EMBL/GenBank/DDBJ databases">
        <title>Complete sequence of Methanobacterium sp. AL-21.</title>
        <authorList>
            <consortium name="US DOE Joint Genome Institute"/>
            <person name="Lucas S."/>
            <person name="Copeland A."/>
            <person name="Lapidus A."/>
            <person name="Cheng J.-F."/>
            <person name="Goodwin L."/>
            <person name="Pitluck S."/>
            <person name="Chertkov O."/>
            <person name="Detter J.C."/>
            <person name="Han C."/>
            <person name="Tapia R."/>
            <person name="Land M."/>
            <person name="Hauser L."/>
            <person name="Kyrpides N."/>
            <person name="Ivanova N."/>
            <person name="Mikhailova N."/>
            <person name="Pagani I."/>
            <person name="Cadillo-Quiroz H."/>
            <person name="Imachi H."/>
            <person name="Zinder S."/>
            <person name="Liu W."/>
            <person name="Woyke T."/>
        </authorList>
    </citation>
    <scope>NUCLEOTIDE SEQUENCE [LARGE SCALE GENOMIC DNA]</scope>
    <source>
        <strain evidence="2">AL-21</strain>
    </source>
</reference>
<dbReference type="AlphaFoldDB" id="F0TAH1"/>
<gene>
    <name evidence="1" type="ordered locus">Metbo_0672</name>
</gene>
<dbReference type="RefSeq" id="WP_013644274.1">
    <property type="nucleotide sequence ID" value="NC_015216.1"/>
</dbReference>
<evidence type="ECO:0000313" key="2">
    <source>
        <dbReference type="Proteomes" id="UP000007490"/>
    </source>
</evidence>
<proteinExistence type="predicted"/>
<name>F0TAH1_METLA</name>
<dbReference type="OrthoDB" id="68236at2157"/>
<dbReference type="HOGENOM" id="CLU_2103515_0_0_2"/>
<evidence type="ECO:0000313" key="1">
    <source>
        <dbReference type="EMBL" id="ADZ08923.1"/>
    </source>
</evidence>
<dbReference type="Proteomes" id="UP000007490">
    <property type="component" value="Chromosome"/>
</dbReference>
<organism evidence="1 2">
    <name type="scientific">Methanobacterium lacus (strain AL-21)</name>
    <dbReference type="NCBI Taxonomy" id="877455"/>
    <lineage>
        <taxon>Archaea</taxon>
        <taxon>Methanobacteriati</taxon>
        <taxon>Methanobacteriota</taxon>
        <taxon>Methanomada group</taxon>
        <taxon>Methanobacteria</taxon>
        <taxon>Methanobacteriales</taxon>
        <taxon>Methanobacteriaceae</taxon>
        <taxon>Methanobacterium</taxon>
    </lineage>
</organism>